<feature type="region of interest" description="Disordered" evidence="1">
    <location>
        <begin position="335"/>
        <end position="368"/>
    </location>
</feature>
<dbReference type="EMBL" id="KV918838">
    <property type="protein sequence ID" value="OSX77462.1"/>
    <property type="molecule type" value="Genomic_DNA"/>
</dbReference>
<organism evidence="2 3">
    <name type="scientific">Porphyra umbilicalis</name>
    <name type="common">Purple laver</name>
    <name type="synonym">Red alga</name>
    <dbReference type="NCBI Taxonomy" id="2786"/>
    <lineage>
        <taxon>Eukaryota</taxon>
        <taxon>Rhodophyta</taxon>
        <taxon>Bangiophyceae</taxon>
        <taxon>Bangiales</taxon>
        <taxon>Bangiaceae</taxon>
        <taxon>Porphyra</taxon>
    </lineage>
</organism>
<dbReference type="AlphaFoldDB" id="A0A1X6P987"/>
<feature type="compositionally biased region" description="Gly residues" evidence="1">
    <location>
        <begin position="299"/>
        <end position="312"/>
    </location>
</feature>
<dbReference type="Proteomes" id="UP000218209">
    <property type="component" value="Unassembled WGS sequence"/>
</dbReference>
<gene>
    <name evidence="2" type="ORF">BU14_0148s0038</name>
</gene>
<feature type="region of interest" description="Disordered" evidence="1">
    <location>
        <begin position="219"/>
        <end position="315"/>
    </location>
</feature>
<protein>
    <submittedName>
        <fullName evidence="2">Uncharacterized protein</fullName>
    </submittedName>
</protein>
<sequence>MVIGKVAEMYEELFEYFFRTAAANGLLAPRVAGSAGADSRARAGRVPFVSATMDFETAQHLGFFGGLARVFGGQPSDYHGRAIGCGVHFKRFLLKPCGNDLRDPFYTRMVYLRESDEERGLPDVRRELSTMAADYQNQGENKKANIIKWLLKNEAALMAAFPRSTGMLDKFELLASHHDTNSCESLNRQTKQVVAEKSASTLLEVVSALSDCDHRTMAGLTTAGLPTPVGASQTARMNRSATRKRRTNAVPVAGQPPKTARPRRERGKSADAATAARAASEGQGQSKTAAEGGVPSVETGGGPLAATGGGGTPAAAAGEGASVVVGGGWISAAVAGGGHRRRRPAGAPRRRRQAGGVGGGGRRGGTGGGRQCCGIDCLRHAHCHGGDNPRCRAEYPVTGAVRGISAFLGGAGAGGCRSRWNPVGRGCGGAPAWRDLRVCVGVR</sequence>
<evidence type="ECO:0000256" key="1">
    <source>
        <dbReference type="SAM" id="MobiDB-lite"/>
    </source>
</evidence>
<keyword evidence="3" id="KW-1185">Reference proteome</keyword>
<name>A0A1X6P987_PORUM</name>
<accession>A0A1X6P987</accession>
<feature type="compositionally biased region" description="Low complexity" evidence="1">
    <location>
        <begin position="270"/>
        <end position="279"/>
    </location>
</feature>
<proteinExistence type="predicted"/>
<feature type="compositionally biased region" description="Gly residues" evidence="1">
    <location>
        <begin position="355"/>
        <end position="368"/>
    </location>
</feature>
<evidence type="ECO:0000313" key="3">
    <source>
        <dbReference type="Proteomes" id="UP000218209"/>
    </source>
</evidence>
<feature type="compositionally biased region" description="Polar residues" evidence="1">
    <location>
        <begin position="230"/>
        <end position="240"/>
    </location>
</feature>
<reference evidence="2 3" key="1">
    <citation type="submission" date="2017-03" db="EMBL/GenBank/DDBJ databases">
        <title>WGS assembly of Porphyra umbilicalis.</title>
        <authorList>
            <person name="Brawley S.H."/>
            <person name="Blouin N.A."/>
            <person name="Ficko-Blean E."/>
            <person name="Wheeler G.L."/>
            <person name="Lohr M."/>
            <person name="Goodson H.V."/>
            <person name="Jenkins J.W."/>
            <person name="Blaby-Haas C.E."/>
            <person name="Helliwell K.E."/>
            <person name="Chan C."/>
            <person name="Marriage T."/>
            <person name="Bhattacharya D."/>
            <person name="Klein A.S."/>
            <person name="Badis Y."/>
            <person name="Brodie J."/>
            <person name="Cao Y."/>
            <person name="Collen J."/>
            <person name="Dittami S.M."/>
            <person name="Gachon C.M."/>
            <person name="Green B.R."/>
            <person name="Karpowicz S."/>
            <person name="Kim J.W."/>
            <person name="Kudahl U."/>
            <person name="Lin S."/>
            <person name="Michel G."/>
            <person name="Mittag M."/>
            <person name="Olson B.J."/>
            <person name="Pangilinan J."/>
            <person name="Peng Y."/>
            <person name="Qiu H."/>
            <person name="Shu S."/>
            <person name="Singer J.T."/>
            <person name="Smith A.G."/>
            <person name="Sprecher B.N."/>
            <person name="Wagner V."/>
            <person name="Wang W."/>
            <person name="Wang Z.-Y."/>
            <person name="Yan J."/>
            <person name="Yarish C."/>
            <person name="Zoeuner-Riek S."/>
            <person name="Zhuang Y."/>
            <person name="Zou Y."/>
            <person name="Lindquist E.A."/>
            <person name="Grimwood J."/>
            <person name="Barry K."/>
            <person name="Rokhsar D.S."/>
            <person name="Schmutz J."/>
            <person name="Stiller J.W."/>
            <person name="Grossman A.R."/>
            <person name="Prochnik S.E."/>
        </authorList>
    </citation>
    <scope>NUCLEOTIDE SEQUENCE [LARGE SCALE GENOMIC DNA]</scope>
    <source>
        <strain evidence="2">4086291</strain>
    </source>
</reference>
<evidence type="ECO:0000313" key="2">
    <source>
        <dbReference type="EMBL" id="OSX77462.1"/>
    </source>
</evidence>
<feature type="compositionally biased region" description="Basic residues" evidence="1">
    <location>
        <begin position="338"/>
        <end position="353"/>
    </location>
</feature>